<evidence type="ECO:0000256" key="4">
    <source>
        <dbReference type="ARBA" id="ARBA00023088"/>
    </source>
</evidence>
<keyword evidence="5" id="KW-0472">Membrane</keyword>
<protein>
    <submittedName>
        <fullName evidence="8">Isopeptide-forming domain-containing fimbrial protein</fullName>
    </submittedName>
</protein>
<evidence type="ECO:0000313" key="10">
    <source>
        <dbReference type="Proteomes" id="UP001196408"/>
    </source>
</evidence>
<proteinExistence type="predicted"/>
<evidence type="ECO:0000256" key="2">
    <source>
        <dbReference type="ARBA" id="ARBA00022525"/>
    </source>
</evidence>
<dbReference type="PROSITE" id="PS50847">
    <property type="entry name" value="GRAM_POS_ANCHORING"/>
    <property type="match status" value="1"/>
</dbReference>
<dbReference type="InterPro" id="IPR019931">
    <property type="entry name" value="LPXTG_anchor"/>
</dbReference>
<feature type="signal peptide" evidence="6">
    <location>
        <begin position="1"/>
        <end position="28"/>
    </location>
</feature>
<keyword evidence="4" id="KW-0572">Peptidoglycan-anchor</keyword>
<organism evidence="8 10">
    <name type="scientific">Catenibacterium mitsuokai</name>
    <dbReference type="NCBI Taxonomy" id="100886"/>
    <lineage>
        <taxon>Bacteria</taxon>
        <taxon>Bacillati</taxon>
        <taxon>Bacillota</taxon>
        <taxon>Erysipelotrichia</taxon>
        <taxon>Erysipelotrichales</taxon>
        <taxon>Coprobacillaceae</taxon>
        <taxon>Catenibacterium</taxon>
    </lineage>
</organism>
<feature type="domain" description="Gram-positive cocci surface proteins LPxTG" evidence="7">
    <location>
        <begin position="462"/>
        <end position="497"/>
    </location>
</feature>
<dbReference type="NCBIfam" id="TIGR01167">
    <property type="entry name" value="LPXTG_anchor"/>
    <property type="match status" value="1"/>
</dbReference>
<keyword evidence="5" id="KW-1133">Transmembrane helix</keyword>
<gene>
    <name evidence="8" type="ORF">KSV97_09040</name>
    <name evidence="9" type="ORF">KSW06_08870</name>
</gene>
<dbReference type="Proteomes" id="UP001197492">
    <property type="component" value="Unassembled WGS sequence"/>
</dbReference>
<reference evidence="8 11" key="1">
    <citation type="submission" date="2021-06" db="EMBL/GenBank/DDBJ databases">
        <title>Collection of gut derived symbiotic bacterial strains cultured from healthy donors.</title>
        <authorList>
            <person name="Lin H."/>
            <person name="Littmann E."/>
            <person name="Pamer E.G."/>
        </authorList>
    </citation>
    <scope>NUCLEOTIDE SEQUENCE</scope>
    <source>
        <strain evidence="9 11">MSK.21.70</strain>
        <strain evidence="8">MSK.21.82</strain>
    </source>
</reference>
<sequence length="497" mass="54174">MKLFKKIAGFILAFAMILAIAMPSVVKAAGNGSITITGANAGHTFEAYQIFAGDLSEDGKSLSNITWGSGVTEAGQTELGNAKDKAKSLENSNRSAAITFAYEVSKYLKTAANETNVYNNGNYVINGLEPGYYLVKDKDGTVPKDQAYTQFILKVVGNNVSAEVKSKVPTSEKKVKDTNDTEGKITDWQDSADYDIGDEVPFQLTGHVATDYNQYKDAYQLVFHDTLSNGLTLNRDSFKVYKNDSKGVLEKNQYEVNITDDQHFTVTIKDVKALGADVSKVRVEYTAKLNDKAVIGSEGNPNTMYMEFSNNPNSTQGGYKGQTPVDKVIVFTYKTVINKVNSSNKPLTGAAFKLEKVLKNGSKELVKEYTITEDEKDRNRTTFEFTGLDDGQYILTETETPDGYNTMHPIKFSITASHDTESADPKLTDLNGNLVDGQITFATDKEKGTLTANVVNYKGSELPSTGGMGTTILYVAGAVMILAAGAFLVMQKKAEDK</sequence>
<comment type="caution">
    <text evidence="8">The sequence shown here is derived from an EMBL/GenBank/DDBJ whole genome shotgun (WGS) entry which is preliminary data.</text>
</comment>
<accession>A0AAW4N2D0</accession>
<keyword evidence="11" id="KW-1185">Reference proteome</keyword>
<dbReference type="NCBIfam" id="TIGR04226">
    <property type="entry name" value="RrgB_K2N_iso_D2"/>
    <property type="match status" value="1"/>
</dbReference>
<dbReference type="Pfam" id="PF00746">
    <property type="entry name" value="Gram_pos_anchor"/>
    <property type="match status" value="1"/>
</dbReference>
<evidence type="ECO:0000313" key="11">
    <source>
        <dbReference type="Proteomes" id="UP001197492"/>
    </source>
</evidence>
<feature type="chain" id="PRO_5043621648" evidence="6">
    <location>
        <begin position="29"/>
        <end position="497"/>
    </location>
</feature>
<dbReference type="Proteomes" id="UP001196408">
    <property type="component" value="Unassembled WGS sequence"/>
</dbReference>
<name>A0AAW4N2D0_9FIRM</name>
<dbReference type="Pfam" id="PF17802">
    <property type="entry name" value="SpaA"/>
    <property type="match status" value="1"/>
</dbReference>
<evidence type="ECO:0000259" key="7">
    <source>
        <dbReference type="PROSITE" id="PS50847"/>
    </source>
</evidence>
<dbReference type="InterPro" id="IPR026466">
    <property type="entry name" value="Fim_isopep_form_D2_dom"/>
</dbReference>
<keyword evidence="2" id="KW-0964">Secreted</keyword>
<keyword evidence="5" id="KW-0812">Transmembrane</keyword>
<evidence type="ECO:0000256" key="3">
    <source>
        <dbReference type="ARBA" id="ARBA00022729"/>
    </source>
</evidence>
<evidence type="ECO:0000256" key="1">
    <source>
        <dbReference type="ARBA" id="ARBA00022512"/>
    </source>
</evidence>
<evidence type="ECO:0000313" key="8">
    <source>
        <dbReference type="EMBL" id="MBV3383353.1"/>
    </source>
</evidence>
<dbReference type="AlphaFoldDB" id="A0AAW4N2D0"/>
<evidence type="ECO:0000313" key="9">
    <source>
        <dbReference type="EMBL" id="MBV3393357.1"/>
    </source>
</evidence>
<dbReference type="EMBL" id="JAHOEL010000066">
    <property type="protein sequence ID" value="MBV3393357.1"/>
    <property type="molecule type" value="Genomic_DNA"/>
</dbReference>
<dbReference type="EMBL" id="JAHOEF010000068">
    <property type="protein sequence ID" value="MBV3383353.1"/>
    <property type="molecule type" value="Genomic_DNA"/>
</dbReference>
<evidence type="ECO:0000256" key="5">
    <source>
        <dbReference type="SAM" id="Phobius"/>
    </source>
</evidence>
<keyword evidence="3 6" id="KW-0732">Signal</keyword>
<dbReference type="InterPro" id="IPR041033">
    <property type="entry name" value="SpaA_PFL_dom_1"/>
</dbReference>
<dbReference type="RefSeq" id="WP_217748062.1">
    <property type="nucleotide sequence ID" value="NZ_JAHOEB010000068.1"/>
</dbReference>
<keyword evidence="1" id="KW-0134">Cell wall</keyword>
<evidence type="ECO:0000256" key="6">
    <source>
        <dbReference type="SAM" id="SignalP"/>
    </source>
</evidence>
<feature type="transmembrane region" description="Helical" evidence="5">
    <location>
        <begin position="472"/>
        <end position="490"/>
    </location>
</feature>